<reference evidence="4" key="1">
    <citation type="submission" date="2019-06" db="EMBL/GenBank/DDBJ databases">
        <authorList>
            <person name="Zheng W."/>
        </authorList>
    </citation>
    <scope>NUCLEOTIDE SEQUENCE</scope>
    <source>
        <strain evidence="4">QDHG01</strain>
    </source>
</reference>
<protein>
    <recommendedName>
        <fullName evidence="6">M20/M25/M40 family metallo-hydrolase</fullName>
    </recommendedName>
</protein>
<evidence type="ECO:0000256" key="1">
    <source>
        <dbReference type="ARBA" id="ARBA00022670"/>
    </source>
</evidence>
<dbReference type="PANTHER" id="PTHR43270:SF4">
    <property type="entry name" value="CARNOSINE DIPEPTIDASE 2, ISOFORM A"/>
    <property type="match status" value="1"/>
</dbReference>
<dbReference type="GO" id="GO:0008233">
    <property type="term" value="F:peptidase activity"/>
    <property type="evidence" value="ECO:0007669"/>
    <property type="project" value="UniProtKB-KW"/>
</dbReference>
<keyword evidence="1" id="KW-0645">Protease</keyword>
<dbReference type="InterPro" id="IPR051458">
    <property type="entry name" value="Cyt/Met_Dipeptidase"/>
</dbReference>
<proteinExistence type="predicted"/>
<accession>A0A8J8T2C0</accession>
<dbReference type="Proteomes" id="UP000785679">
    <property type="component" value="Unassembled WGS sequence"/>
</dbReference>
<name>A0A8J8T2C0_HALGN</name>
<keyword evidence="5" id="KW-1185">Reference proteome</keyword>
<dbReference type="PANTHER" id="PTHR43270">
    <property type="entry name" value="BETA-ALA-HIS DIPEPTIDASE"/>
    <property type="match status" value="1"/>
</dbReference>
<dbReference type="GO" id="GO:0046872">
    <property type="term" value="F:metal ion binding"/>
    <property type="evidence" value="ECO:0007669"/>
    <property type="project" value="UniProtKB-KW"/>
</dbReference>
<dbReference type="AlphaFoldDB" id="A0A8J8T2C0"/>
<dbReference type="GO" id="GO:0006508">
    <property type="term" value="P:proteolysis"/>
    <property type="evidence" value="ECO:0007669"/>
    <property type="project" value="UniProtKB-KW"/>
</dbReference>
<organism evidence="4 5">
    <name type="scientific">Halteria grandinella</name>
    <dbReference type="NCBI Taxonomy" id="5974"/>
    <lineage>
        <taxon>Eukaryota</taxon>
        <taxon>Sar</taxon>
        <taxon>Alveolata</taxon>
        <taxon>Ciliophora</taxon>
        <taxon>Intramacronucleata</taxon>
        <taxon>Spirotrichea</taxon>
        <taxon>Stichotrichia</taxon>
        <taxon>Sporadotrichida</taxon>
        <taxon>Halteriidae</taxon>
        <taxon>Halteria</taxon>
    </lineage>
</organism>
<gene>
    <name evidence="4" type="ORF">FGO68_gene10898</name>
</gene>
<keyword evidence="3" id="KW-0378">Hydrolase</keyword>
<evidence type="ECO:0000313" key="5">
    <source>
        <dbReference type="Proteomes" id="UP000785679"/>
    </source>
</evidence>
<evidence type="ECO:0000313" key="4">
    <source>
        <dbReference type="EMBL" id="TNV79280.1"/>
    </source>
</evidence>
<dbReference type="OrthoDB" id="7832001at2759"/>
<dbReference type="InterPro" id="IPR002933">
    <property type="entry name" value="Peptidase_M20"/>
</dbReference>
<evidence type="ECO:0000256" key="3">
    <source>
        <dbReference type="ARBA" id="ARBA00022801"/>
    </source>
</evidence>
<keyword evidence="2" id="KW-0479">Metal-binding</keyword>
<dbReference type="Gene3D" id="3.40.630.10">
    <property type="entry name" value="Zn peptidases"/>
    <property type="match status" value="1"/>
</dbReference>
<dbReference type="SUPFAM" id="SSF53187">
    <property type="entry name" value="Zn-dependent exopeptidases"/>
    <property type="match status" value="1"/>
</dbReference>
<evidence type="ECO:0000256" key="2">
    <source>
        <dbReference type="ARBA" id="ARBA00022723"/>
    </source>
</evidence>
<dbReference type="Pfam" id="PF01546">
    <property type="entry name" value="Peptidase_M20"/>
    <property type="match status" value="1"/>
</dbReference>
<dbReference type="EMBL" id="RRYP01009131">
    <property type="protein sequence ID" value="TNV79280.1"/>
    <property type="molecule type" value="Genomic_DNA"/>
</dbReference>
<evidence type="ECO:0008006" key="6">
    <source>
        <dbReference type="Google" id="ProtNLM"/>
    </source>
</evidence>
<comment type="caution">
    <text evidence="4">The sequence shown here is derived from an EMBL/GenBank/DDBJ whole genome shotgun (WGS) entry which is preliminary data.</text>
</comment>
<sequence>MVESHDPLAAYVDEHFEADFVKHLQDFVRHPNLTPMVDPDYQTNGLVEGAIELVDKAIQGLQIKGISRTVIKPAGMNPLVVYVVEGSEGATKNVMMYGHLDKQPYGPGWEEGLSPTDPVIRGEFMYGRGSADDGYSAFACMLAVKAVQQSGQKHPRIVLTLETEEESGSPSLLSLLKEAEPLIGKPDAMLCMDSGALDYEQLWLTSSLRGICIVDVTVEAGTAGYHSGEVGGVVPETFRIVRQLLNRLDDPVTGQVTQEFQVQHEAVPRV</sequence>